<sequence length="182" mass="19585">MTENAQYHPNLLGKMPVAPMKKCFLLSHLKQLLMADLIHYPTHPMARAARVQLQDLAVPLGLGASLERDSRGPGTGAVDMLLILASGVLTANSMTFMPSIYFGNGGGSTAAFAQLVPAFCEPEAQDQCKIGYQVARQQDLLLEQWIVAVLGNVVRSLDHIVQAIIAEPDHGGCPLQPETSIL</sequence>
<keyword evidence="2" id="KW-1185">Reference proteome</keyword>
<organism evidence="1 2">
    <name type="scientific">Roridomyces roridus</name>
    <dbReference type="NCBI Taxonomy" id="1738132"/>
    <lineage>
        <taxon>Eukaryota</taxon>
        <taxon>Fungi</taxon>
        <taxon>Dikarya</taxon>
        <taxon>Basidiomycota</taxon>
        <taxon>Agaricomycotina</taxon>
        <taxon>Agaricomycetes</taxon>
        <taxon>Agaricomycetidae</taxon>
        <taxon>Agaricales</taxon>
        <taxon>Marasmiineae</taxon>
        <taxon>Mycenaceae</taxon>
        <taxon>Roridomyces</taxon>
    </lineage>
</organism>
<reference evidence="1" key="1">
    <citation type="submission" date="2023-03" db="EMBL/GenBank/DDBJ databases">
        <title>Massive genome expansion in bonnet fungi (Mycena s.s.) driven by repeated elements and novel gene families across ecological guilds.</title>
        <authorList>
            <consortium name="Lawrence Berkeley National Laboratory"/>
            <person name="Harder C.B."/>
            <person name="Miyauchi S."/>
            <person name="Viragh M."/>
            <person name="Kuo A."/>
            <person name="Thoen E."/>
            <person name="Andreopoulos B."/>
            <person name="Lu D."/>
            <person name="Skrede I."/>
            <person name="Drula E."/>
            <person name="Henrissat B."/>
            <person name="Morin E."/>
            <person name="Kohler A."/>
            <person name="Barry K."/>
            <person name="LaButti K."/>
            <person name="Morin E."/>
            <person name="Salamov A."/>
            <person name="Lipzen A."/>
            <person name="Mereny Z."/>
            <person name="Hegedus B."/>
            <person name="Baldrian P."/>
            <person name="Stursova M."/>
            <person name="Weitz H."/>
            <person name="Taylor A."/>
            <person name="Grigoriev I.V."/>
            <person name="Nagy L.G."/>
            <person name="Martin F."/>
            <person name="Kauserud H."/>
        </authorList>
    </citation>
    <scope>NUCLEOTIDE SEQUENCE</scope>
    <source>
        <strain evidence="1">9284</strain>
    </source>
</reference>
<dbReference type="Proteomes" id="UP001221142">
    <property type="component" value="Unassembled WGS sequence"/>
</dbReference>
<evidence type="ECO:0000313" key="2">
    <source>
        <dbReference type="Proteomes" id="UP001221142"/>
    </source>
</evidence>
<accession>A0AAD7FB80</accession>
<dbReference type="EMBL" id="JARKIF010000036">
    <property type="protein sequence ID" value="KAJ7610071.1"/>
    <property type="molecule type" value="Genomic_DNA"/>
</dbReference>
<proteinExistence type="predicted"/>
<comment type="caution">
    <text evidence="1">The sequence shown here is derived from an EMBL/GenBank/DDBJ whole genome shotgun (WGS) entry which is preliminary data.</text>
</comment>
<evidence type="ECO:0000313" key="1">
    <source>
        <dbReference type="EMBL" id="KAJ7610071.1"/>
    </source>
</evidence>
<name>A0AAD7FB80_9AGAR</name>
<protein>
    <submittedName>
        <fullName evidence="1">Uncharacterized protein</fullName>
    </submittedName>
</protein>
<gene>
    <name evidence="1" type="ORF">FB45DRAFT_875885</name>
</gene>
<dbReference type="AlphaFoldDB" id="A0AAD7FB80"/>